<protein>
    <submittedName>
        <fullName evidence="9">Lipoprotein</fullName>
    </submittedName>
</protein>
<dbReference type="InterPro" id="IPR006585">
    <property type="entry name" value="FTP1"/>
</dbReference>
<evidence type="ECO:0000256" key="2">
    <source>
        <dbReference type="ARBA" id="ARBA00010147"/>
    </source>
</evidence>
<dbReference type="SUPFAM" id="SSF50985">
    <property type="entry name" value="RCC1/BLIP-II"/>
    <property type="match status" value="1"/>
</dbReference>
<comment type="similarity">
    <text evidence="2">Belongs to the fucolectin family.</text>
</comment>
<dbReference type="PANTHER" id="PTHR45713">
    <property type="entry name" value="FTP DOMAIN-CONTAINING PROTEIN"/>
    <property type="match status" value="1"/>
</dbReference>
<evidence type="ECO:0000256" key="6">
    <source>
        <dbReference type="ARBA" id="ARBA00022837"/>
    </source>
</evidence>
<dbReference type="RefSeq" id="WP_202784481.1">
    <property type="nucleotide sequence ID" value="NZ_CAHJWF010000362.1"/>
</dbReference>
<comment type="caution">
    <text evidence="9">The sequence shown here is derived from an EMBL/GenBank/DDBJ whole genome shotgun (WGS) entry which is preliminary data.</text>
</comment>
<keyword evidence="4" id="KW-0479">Metal-binding</keyword>
<evidence type="ECO:0000256" key="1">
    <source>
        <dbReference type="ARBA" id="ARBA00002219"/>
    </source>
</evidence>
<dbReference type="Gene3D" id="2.60.120.260">
    <property type="entry name" value="Galactose-binding domain-like"/>
    <property type="match status" value="1"/>
</dbReference>
<comment type="subunit">
    <text evidence="3">Homotrimer.</text>
</comment>
<sequence>MNLTPINKNFSRALLLIASLVTTIIQAGINLAYDKQATQSSDVSSTLGRASNAVDGNTDGNWYNNSTTSTKSEQGAWWQVDLGSKKIINQIIIYNRTDCCADRLKSYRVSISNEEYFRTNTYQQDFYVVPNPKNIIRLDAQDKQGRYVRIQLLDKNHLSLAEVQVIGGELCSSKIKNWRFPEVGYSSAHNDFGGTTNALNYPNMGAFAVLDPDGSITAWGGSNYGGVNPPTGGGYTKIYSAGSAFAALKADGTIATWGDPDWGGKKGAPKSNGYIKISSTLSAFAALRVDGTIATWGETYSENHPPIDNGYIEIYSAGNTFAALKANGTITAWGGSANAPTDSGYTKIYSNISGFAALKIDGSITTWGDFGAKSKPTPRDSGYTKIYSTDSAFAALKADGSITVWGNQRNGGSNAPRDSGYTKIYSTDSAFAALKADGSIKAWGNSSYGGKGAPKDSGYTKISSTYGTFVALKVNGSITAWGWRGVDGSKDAPLPRDSGYIDIYSNQFSFAAVKADGSITAWGNPNYGGKGAPD</sequence>
<proteinExistence type="inferred from homology"/>
<dbReference type="InterPro" id="IPR000421">
    <property type="entry name" value="FA58C"/>
</dbReference>
<comment type="function">
    <text evidence="1">Acts as a defensive agent. Recognizes blood group fucosylated oligosaccharides including A, B, H and Lewis B-type antigens. Does not recognize Lewis A antigen and has low affinity for monovalent haptens.</text>
</comment>
<name>A0ABM8MBU0_9GAMM</name>
<feature type="domain" description="F5/8 type C" evidence="8">
    <location>
        <begin position="22"/>
        <end position="168"/>
    </location>
</feature>
<evidence type="ECO:0000256" key="5">
    <source>
        <dbReference type="ARBA" id="ARBA00022734"/>
    </source>
</evidence>
<evidence type="ECO:0000256" key="7">
    <source>
        <dbReference type="ARBA" id="ARBA00023157"/>
    </source>
</evidence>
<evidence type="ECO:0000259" key="8">
    <source>
        <dbReference type="PROSITE" id="PS50022"/>
    </source>
</evidence>
<dbReference type="EMBL" id="CAHJWF010000362">
    <property type="protein sequence ID" value="CAB5506941.1"/>
    <property type="molecule type" value="Genomic_DNA"/>
</dbReference>
<evidence type="ECO:0000256" key="4">
    <source>
        <dbReference type="ARBA" id="ARBA00022723"/>
    </source>
</evidence>
<organism evidence="9 10">
    <name type="scientific">Bathymodiolus thermophilus thioautotrophic gill symbiont</name>
    <dbReference type="NCBI Taxonomy" id="2360"/>
    <lineage>
        <taxon>Bacteria</taxon>
        <taxon>Pseudomonadati</taxon>
        <taxon>Pseudomonadota</taxon>
        <taxon>Gammaproteobacteria</taxon>
        <taxon>sulfur-oxidizing symbionts</taxon>
    </lineage>
</organism>
<dbReference type="SUPFAM" id="SSF49785">
    <property type="entry name" value="Galactose-binding domain-like"/>
    <property type="match status" value="1"/>
</dbReference>
<dbReference type="InterPro" id="IPR051941">
    <property type="entry name" value="BG_Antigen-Binding_Lectin"/>
</dbReference>
<keyword evidence="9" id="KW-0449">Lipoprotein</keyword>
<keyword evidence="7" id="KW-1015">Disulfide bond</keyword>
<reference evidence="9 10" key="1">
    <citation type="submission" date="2020-05" db="EMBL/GenBank/DDBJ databases">
        <authorList>
            <person name="Petersen J."/>
            <person name="Sayavedra L."/>
        </authorList>
    </citation>
    <scope>NUCLEOTIDE SEQUENCE [LARGE SCALE GENOMIC DNA]</scope>
    <source>
        <strain evidence="9">B azoricus SOX ET2 1586I</strain>
    </source>
</reference>
<keyword evidence="5" id="KW-0430">Lectin</keyword>
<dbReference type="Proteomes" id="UP000626656">
    <property type="component" value="Unassembled WGS sequence"/>
</dbReference>
<dbReference type="PANTHER" id="PTHR45713:SF6">
    <property type="entry name" value="F5_8 TYPE C DOMAIN-CONTAINING PROTEIN"/>
    <property type="match status" value="1"/>
</dbReference>
<keyword evidence="10" id="KW-1185">Reference proteome</keyword>
<accession>A0ABM8MBU0</accession>
<dbReference type="InterPro" id="IPR009091">
    <property type="entry name" value="RCC1/BLIP-II"/>
</dbReference>
<dbReference type="InterPro" id="IPR008979">
    <property type="entry name" value="Galactose-bd-like_sf"/>
</dbReference>
<gene>
    <name evidence="9" type="ORF">AZO1586I_1717</name>
</gene>
<dbReference type="Pfam" id="PF00754">
    <property type="entry name" value="F5_F8_type_C"/>
    <property type="match status" value="1"/>
</dbReference>
<evidence type="ECO:0000313" key="10">
    <source>
        <dbReference type="Proteomes" id="UP000626656"/>
    </source>
</evidence>
<dbReference type="SMART" id="SM00607">
    <property type="entry name" value="FTP"/>
    <property type="match status" value="1"/>
</dbReference>
<keyword evidence="6" id="KW-0106">Calcium</keyword>
<evidence type="ECO:0000256" key="3">
    <source>
        <dbReference type="ARBA" id="ARBA00011233"/>
    </source>
</evidence>
<dbReference type="Gene3D" id="2.130.10.30">
    <property type="entry name" value="Regulator of chromosome condensation 1/beta-lactamase-inhibitor protein II"/>
    <property type="match status" value="2"/>
</dbReference>
<dbReference type="PROSITE" id="PS50022">
    <property type="entry name" value="FA58C_3"/>
    <property type="match status" value="1"/>
</dbReference>
<evidence type="ECO:0000313" key="9">
    <source>
        <dbReference type="EMBL" id="CAB5506941.1"/>
    </source>
</evidence>